<protein>
    <submittedName>
        <fullName evidence="10">Nuclear pore complex protein An-Nup82</fullName>
    </submittedName>
</protein>
<keyword evidence="7" id="KW-0539">Nucleus</keyword>
<dbReference type="GeneID" id="27726793"/>
<comment type="subcellular location">
    <subcellularLocation>
        <location evidence="1">Nucleus</location>
        <location evidence="1">Nuclear pore complex</location>
    </subcellularLocation>
</comment>
<evidence type="ECO:0000256" key="2">
    <source>
        <dbReference type="ARBA" id="ARBA00022448"/>
    </source>
</evidence>
<dbReference type="GO" id="GO:0000056">
    <property type="term" value="P:ribosomal small subunit export from nucleus"/>
    <property type="evidence" value="ECO:0007669"/>
    <property type="project" value="InterPro"/>
</dbReference>
<dbReference type="Proteomes" id="UP000028545">
    <property type="component" value="Unassembled WGS sequence"/>
</dbReference>
<dbReference type="GO" id="GO:0005643">
    <property type="term" value="C:nuclear pore"/>
    <property type="evidence" value="ECO:0007669"/>
    <property type="project" value="UniProtKB-SubCell"/>
</dbReference>
<feature type="region of interest" description="Disordered" evidence="9">
    <location>
        <begin position="853"/>
        <end position="881"/>
    </location>
</feature>
<dbReference type="EMBL" id="JOWA01000110">
    <property type="protein sequence ID" value="KEZ41555.1"/>
    <property type="molecule type" value="Genomic_DNA"/>
</dbReference>
<keyword evidence="5" id="KW-0811">Translocation</keyword>
<keyword evidence="2" id="KW-0813">Transport</keyword>
<name>A0A084G2J3_PSEDA</name>
<evidence type="ECO:0000256" key="3">
    <source>
        <dbReference type="ARBA" id="ARBA00022816"/>
    </source>
</evidence>
<keyword evidence="4" id="KW-0653">Protein transport</keyword>
<comment type="caution">
    <text evidence="10">The sequence shown here is derived from an EMBL/GenBank/DDBJ whole genome shotgun (WGS) entry which is preliminary data.</text>
</comment>
<feature type="region of interest" description="Disordered" evidence="9">
    <location>
        <begin position="1"/>
        <end position="50"/>
    </location>
</feature>
<dbReference type="SUPFAM" id="SSF50978">
    <property type="entry name" value="WD40 repeat-like"/>
    <property type="match status" value="1"/>
</dbReference>
<gene>
    <name evidence="10" type="ORF">SAPIO_CDS7721</name>
</gene>
<dbReference type="InterPro" id="IPR037700">
    <property type="entry name" value="NUP88/NUP82"/>
</dbReference>
<dbReference type="KEGG" id="sapo:SAPIO_CDS7721"/>
<evidence type="ECO:0000256" key="4">
    <source>
        <dbReference type="ARBA" id="ARBA00022927"/>
    </source>
</evidence>
<evidence type="ECO:0000313" key="10">
    <source>
        <dbReference type="EMBL" id="KEZ41555.1"/>
    </source>
</evidence>
<feature type="compositionally biased region" description="Polar residues" evidence="9">
    <location>
        <begin position="21"/>
        <end position="36"/>
    </location>
</feature>
<evidence type="ECO:0000313" key="11">
    <source>
        <dbReference type="Proteomes" id="UP000028545"/>
    </source>
</evidence>
<proteinExistence type="predicted"/>
<dbReference type="InterPro" id="IPR036322">
    <property type="entry name" value="WD40_repeat_dom_sf"/>
</dbReference>
<dbReference type="RefSeq" id="XP_016641354.1">
    <property type="nucleotide sequence ID" value="XM_016789527.1"/>
</dbReference>
<feature type="compositionally biased region" description="Polar residues" evidence="9">
    <location>
        <begin position="1"/>
        <end position="12"/>
    </location>
</feature>
<dbReference type="AlphaFoldDB" id="A0A084G2J3"/>
<dbReference type="GO" id="GO:0017056">
    <property type="term" value="F:structural constituent of nuclear pore"/>
    <property type="evidence" value="ECO:0007669"/>
    <property type="project" value="InterPro"/>
</dbReference>
<dbReference type="PANTHER" id="PTHR13257:SF0">
    <property type="entry name" value="NUCLEAR PORE COMPLEX PROTEIN NUP88"/>
    <property type="match status" value="1"/>
</dbReference>
<dbReference type="OrthoDB" id="341482at2759"/>
<keyword evidence="6" id="KW-0906">Nuclear pore complex</keyword>
<dbReference type="GO" id="GO:0006606">
    <property type="term" value="P:protein import into nucleus"/>
    <property type="evidence" value="ECO:0007669"/>
    <property type="project" value="TreeGrafter"/>
</dbReference>
<accession>A0A084G2J3</accession>
<dbReference type="HOGENOM" id="CLU_009483_0_0_1"/>
<evidence type="ECO:0000256" key="5">
    <source>
        <dbReference type="ARBA" id="ARBA00023010"/>
    </source>
</evidence>
<keyword evidence="3" id="KW-0509">mRNA transport</keyword>
<dbReference type="GO" id="GO:0006406">
    <property type="term" value="P:mRNA export from nucleus"/>
    <property type="evidence" value="ECO:0007669"/>
    <property type="project" value="TreeGrafter"/>
</dbReference>
<evidence type="ECO:0000256" key="1">
    <source>
        <dbReference type="ARBA" id="ARBA00004567"/>
    </source>
</evidence>
<reference evidence="10 11" key="1">
    <citation type="journal article" date="2014" name="Genome Announc.">
        <title>Draft genome sequence of the pathogenic fungus Scedosporium apiospermum.</title>
        <authorList>
            <person name="Vandeputte P."/>
            <person name="Ghamrawi S."/>
            <person name="Rechenmann M."/>
            <person name="Iltis A."/>
            <person name="Giraud S."/>
            <person name="Fleury M."/>
            <person name="Thornton C."/>
            <person name="Delhaes L."/>
            <person name="Meyer W."/>
            <person name="Papon N."/>
            <person name="Bouchara J.P."/>
        </authorList>
    </citation>
    <scope>NUCLEOTIDE SEQUENCE [LARGE SCALE GENOMIC DNA]</scope>
    <source>
        <strain evidence="10 11">IHEM 14462</strain>
    </source>
</reference>
<keyword evidence="8" id="KW-0175">Coiled coil</keyword>
<feature type="compositionally biased region" description="Gly residues" evidence="9">
    <location>
        <begin position="855"/>
        <end position="866"/>
    </location>
</feature>
<evidence type="ECO:0000256" key="8">
    <source>
        <dbReference type="SAM" id="Coils"/>
    </source>
</evidence>
<evidence type="ECO:0000256" key="7">
    <source>
        <dbReference type="ARBA" id="ARBA00023242"/>
    </source>
</evidence>
<dbReference type="PANTHER" id="PTHR13257">
    <property type="entry name" value="NUCLEOPORIN NUP84-RELATED"/>
    <property type="match status" value="1"/>
</dbReference>
<dbReference type="VEuPathDB" id="FungiDB:SAPIO_CDS7721"/>
<keyword evidence="11" id="KW-1185">Reference proteome</keyword>
<evidence type="ECO:0000256" key="9">
    <source>
        <dbReference type="SAM" id="MobiDB-lite"/>
    </source>
</evidence>
<evidence type="ECO:0000256" key="6">
    <source>
        <dbReference type="ARBA" id="ARBA00023132"/>
    </source>
</evidence>
<dbReference type="GO" id="GO:0000055">
    <property type="term" value="P:ribosomal large subunit export from nucleus"/>
    <property type="evidence" value="ECO:0007669"/>
    <property type="project" value="InterPro"/>
</dbReference>
<feature type="coiled-coil region" evidence="8">
    <location>
        <begin position="740"/>
        <end position="767"/>
    </location>
</feature>
<organism evidence="10 11">
    <name type="scientific">Pseudallescheria apiosperma</name>
    <name type="common">Scedosporium apiospermum</name>
    <dbReference type="NCBI Taxonomy" id="563466"/>
    <lineage>
        <taxon>Eukaryota</taxon>
        <taxon>Fungi</taxon>
        <taxon>Dikarya</taxon>
        <taxon>Ascomycota</taxon>
        <taxon>Pezizomycotina</taxon>
        <taxon>Sordariomycetes</taxon>
        <taxon>Hypocreomycetidae</taxon>
        <taxon>Microascales</taxon>
        <taxon>Microascaceae</taxon>
        <taxon>Scedosporium</taxon>
    </lineage>
</organism>
<sequence>MKVKSYTPSWLSKGSPGHSLFSPSADASRTSISSPYTAKTKKKKAPNGPRRTIARRGTEIFVANGREIRWGDLVYLKEKHAQNRASFRIKRESSGANGNAPEDDVENRAAGYRILKTPVADDIRQLIISPNESLLAILTSHTVHICLIPDPSHLTSEDTEPIRPKIWTLGPTTHVTSRSPIASALWHPLGVNGHCLVTVSKDSIVRLWELSLTDRWSFDSPTLSIDLKRLADGTSLDQDFAASTSATNTGFSPDSFEMEVAAACFGSRSSGGWNPFTLWIAMREGDVYALCPLLPSRWAPPSALIASLSVSVVTQVGAIEDDPTVSEREKLLAQQQLAWMGDVDSQEPQILESSPGEPPIEVYTRPTKPGAVPRLQGPFELAASLDNEDDIDSELTDILVIGSKVEADDLMLGEDTELELDETDREGLSLSIICLLSTGGQVKICLDLDGVEAQWLPPKNKSRLGRLLALSDAPTLLTFQAMDSMNPVEASPDSWPVFTTDVMSRYSFYVTHHAGITYFSLSPWVFRLESEIQGAGGAGSEFRLGLLVNAHNSTRERLYTQPSADVSVPLAGCNAISDPDIGYAVISATPYDPVVLMFDTPEEDFTLIKEEETTPVREIQIAPPQEPLYSYEPRPPFQASHVFEQSSQLPTLIERLRTSRHKVVIGQEVRLSPLTLQVLTEAHKILSEETHRLGLAASELFIKCTRMRAEMQDHLDKAAETKAKIDKITGNDADGEGVDNERIEARVARAQTRHEQLSRRIESLRKSVMHSTKRELSTHERAWIDEVKGLNCSVFGAKSDVALTTTTPIPQQRGVTTTTTGKQVRKRLEEVTTLATELLDEAARLHKDTAAITTIGGGEDGGVGRNGRGHRREHTPSSSQDLRVPNEIRKAKIQSVRNLLAREEAMVAAVSSRLEKLQLSLQ</sequence>
<dbReference type="OMA" id="WHPLGVH"/>